<sequence>MLKWKFAEHFDGVKIEELDDQIGLKIVVEAYGVPKNEVEEEIGTIGAQLWKASN</sequence>
<dbReference type="Proteomes" id="UP000030645">
    <property type="component" value="Unassembled WGS sequence"/>
</dbReference>
<evidence type="ECO:0000313" key="1">
    <source>
        <dbReference type="EMBL" id="EXB36705.1"/>
    </source>
</evidence>
<accession>W9R1Q3</accession>
<gene>
    <name evidence="1" type="ORF">L484_016956</name>
</gene>
<name>W9R1Q3_9ROSA</name>
<proteinExistence type="predicted"/>
<evidence type="ECO:0000313" key="2">
    <source>
        <dbReference type="Proteomes" id="UP000030645"/>
    </source>
</evidence>
<keyword evidence="2" id="KW-1185">Reference proteome</keyword>
<dbReference type="AlphaFoldDB" id="W9R1Q3"/>
<protein>
    <submittedName>
        <fullName evidence="1">Uncharacterized protein</fullName>
    </submittedName>
</protein>
<dbReference type="EMBL" id="KE343588">
    <property type="protein sequence ID" value="EXB36705.1"/>
    <property type="molecule type" value="Genomic_DNA"/>
</dbReference>
<reference evidence="2" key="1">
    <citation type="submission" date="2013-01" db="EMBL/GenBank/DDBJ databases">
        <title>Draft Genome Sequence of a Mulberry Tree, Morus notabilis C.K. Schneid.</title>
        <authorList>
            <person name="He N."/>
            <person name="Zhao S."/>
        </authorList>
    </citation>
    <scope>NUCLEOTIDE SEQUENCE</scope>
</reference>
<organism evidence="1 2">
    <name type="scientific">Morus notabilis</name>
    <dbReference type="NCBI Taxonomy" id="981085"/>
    <lineage>
        <taxon>Eukaryota</taxon>
        <taxon>Viridiplantae</taxon>
        <taxon>Streptophyta</taxon>
        <taxon>Embryophyta</taxon>
        <taxon>Tracheophyta</taxon>
        <taxon>Spermatophyta</taxon>
        <taxon>Magnoliopsida</taxon>
        <taxon>eudicotyledons</taxon>
        <taxon>Gunneridae</taxon>
        <taxon>Pentapetalae</taxon>
        <taxon>rosids</taxon>
        <taxon>fabids</taxon>
        <taxon>Rosales</taxon>
        <taxon>Moraceae</taxon>
        <taxon>Moreae</taxon>
        <taxon>Morus</taxon>
    </lineage>
</organism>